<proteinExistence type="predicted"/>
<comment type="caution">
    <text evidence="2">The sequence shown here is derived from an EMBL/GenBank/DDBJ whole genome shotgun (WGS) entry which is preliminary data.</text>
</comment>
<sequence>MGSRYPRLGEAIRVVCWTGLIAGMFCALFSSLAGGGAAWAALWTGVVLAAAWFYVADRRGWPFRHTTSVQAALVGVGLAATLAVAGAGRRYPLIVLGFTGFLAATAWFSDDGSDADLGGPVD</sequence>
<protein>
    <submittedName>
        <fullName evidence="2">Uncharacterized protein</fullName>
    </submittedName>
</protein>
<feature type="transmembrane region" description="Helical" evidence="1">
    <location>
        <begin position="36"/>
        <end position="55"/>
    </location>
</feature>
<feature type="transmembrane region" description="Helical" evidence="1">
    <location>
        <begin position="12"/>
        <end position="30"/>
    </location>
</feature>
<evidence type="ECO:0000256" key="1">
    <source>
        <dbReference type="SAM" id="Phobius"/>
    </source>
</evidence>
<gene>
    <name evidence="2" type="ORF">Val02_82590</name>
</gene>
<reference evidence="2" key="1">
    <citation type="submission" date="2021-01" db="EMBL/GenBank/DDBJ databases">
        <title>Whole genome shotgun sequence of Virgisporangium aliadipatigenens NBRC 105644.</title>
        <authorList>
            <person name="Komaki H."/>
            <person name="Tamura T."/>
        </authorList>
    </citation>
    <scope>NUCLEOTIDE SEQUENCE</scope>
    <source>
        <strain evidence="2">NBRC 105644</strain>
    </source>
</reference>
<evidence type="ECO:0000313" key="3">
    <source>
        <dbReference type="Proteomes" id="UP000619260"/>
    </source>
</evidence>
<keyword evidence="1" id="KW-1133">Transmembrane helix</keyword>
<keyword evidence="1" id="KW-0812">Transmembrane</keyword>
<name>A0A8J4DVN7_9ACTN</name>
<dbReference type="RefSeq" id="WP_203904782.1">
    <property type="nucleotide sequence ID" value="NZ_BOPF01000047.1"/>
</dbReference>
<keyword evidence="3" id="KW-1185">Reference proteome</keyword>
<organism evidence="2 3">
    <name type="scientific">Virgisporangium aliadipatigenens</name>
    <dbReference type="NCBI Taxonomy" id="741659"/>
    <lineage>
        <taxon>Bacteria</taxon>
        <taxon>Bacillati</taxon>
        <taxon>Actinomycetota</taxon>
        <taxon>Actinomycetes</taxon>
        <taxon>Micromonosporales</taxon>
        <taxon>Micromonosporaceae</taxon>
        <taxon>Virgisporangium</taxon>
    </lineage>
</organism>
<keyword evidence="1" id="KW-0472">Membrane</keyword>
<dbReference type="EMBL" id="BOPF01000047">
    <property type="protein sequence ID" value="GIJ51373.1"/>
    <property type="molecule type" value="Genomic_DNA"/>
</dbReference>
<dbReference type="Proteomes" id="UP000619260">
    <property type="component" value="Unassembled WGS sequence"/>
</dbReference>
<evidence type="ECO:0000313" key="2">
    <source>
        <dbReference type="EMBL" id="GIJ51373.1"/>
    </source>
</evidence>
<feature type="transmembrane region" description="Helical" evidence="1">
    <location>
        <begin position="91"/>
        <end position="108"/>
    </location>
</feature>
<dbReference type="AlphaFoldDB" id="A0A8J4DVN7"/>
<accession>A0A8J4DVN7</accession>